<dbReference type="Proteomes" id="UP001151760">
    <property type="component" value="Unassembled WGS sequence"/>
</dbReference>
<name>A0ABQ5BCZ2_9ASTR</name>
<gene>
    <name evidence="1" type="ORF">Tco_0858443</name>
</gene>
<keyword evidence="2" id="KW-1185">Reference proteome</keyword>
<organism evidence="1 2">
    <name type="scientific">Tanacetum coccineum</name>
    <dbReference type="NCBI Taxonomy" id="301880"/>
    <lineage>
        <taxon>Eukaryota</taxon>
        <taxon>Viridiplantae</taxon>
        <taxon>Streptophyta</taxon>
        <taxon>Embryophyta</taxon>
        <taxon>Tracheophyta</taxon>
        <taxon>Spermatophyta</taxon>
        <taxon>Magnoliopsida</taxon>
        <taxon>eudicotyledons</taxon>
        <taxon>Gunneridae</taxon>
        <taxon>Pentapetalae</taxon>
        <taxon>asterids</taxon>
        <taxon>campanulids</taxon>
        <taxon>Asterales</taxon>
        <taxon>Asteraceae</taxon>
        <taxon>Asteroideae</taxon>
        <taxon>Anthemideae</taxon>
        <taxon>Anthemidinae</taxon>
        <taxon>Tanacetum</taxon>
    </lineage>
</organism>
<comment type="caution">
    <text evidence="1">The sequence shown here is derived from an EMBL/GenBank/DDBJ whole genome shotgun (WGS) entry which is preliminary data.</text>
</comment>
<reference evidence="1" key="2">
    <citation type="submission" date="2022-01" db="EMBL/GenBank/DDBJ databases">
        <authorList>
            <person name="Yamashiro T."/>
            <person name="Shiraishi A."/>
            <person name="Satake H."/>
            <person name="Nakayama K."/>
        </authorList>
    </citation>
    <scope>NUCLEOTIDE SEQUENCE</scope>
</reference>
<evidence type="ECO:0000313" key="1">
    <source>
        <dbReference type="EMBL" id="GJT11401.1"/>
    </source>
</evidence>
<dbReference type="EMBL" id="BQNB010013065">
    <property type="protein sequence ID" value="GJT11401.1"/>
    <property type="molecule type" value="Genomic_DNA"/>
</dbReference>
<accession>A0ABQ5BCZ2</accession>
<evidence type="ECO:0000313" key="2">
    <source>
        <dbReference type="Proteomes" id="UP001151760"/>
    </source>
</evidence>
<reference evidence="1" key="1">
    <citation type="journal article" date="2022" name="Int. J. Mol. Sci.">
        <title>Draft Genome of Tanacetum Coccineum: Genomic Comparison of Closely Related Tanacetum-Family Plants.</title>
        <authorList>
            <person name="Yamashiro T."/>
            <person name="Shiraishi A."/>
            <person name="Nakayama K."/>
            <person name="Satake H."/>
        </authorList>
    </citation>
    <scope>NUCLEOTIDE SEQUENCE</scope>
</reference>
<sequence>MRDVGATDVEMGGGGDIYEEYVGISEDTLMDFRMLREERSNWRDDDRQWQSSSDVWVIEGLEGVRRSKSVGRGQVEGCEGIIRSGAMSDMSSSQDGLASFHLEVYLWEVSLKIVTGESYQLALRHGGVDRECPMERVWAEFFSDDIYLLSKGECFTMARCLLSDLSSESLITMWENYLRTLGTRHSSVVTLLLDEGERE</sequence>
<proteinExistence type="predicted"/>
<protein>
    <submittedName>
        <fullName evidence="1">Uncharacterized protein</fullName>
    </submittedName>
</protein>